<proteinExistence type="predicted"/>
<dbReference type="KEGG" id="bcad:DBX24_04340"/>
<evidence type="ECO:0000313" key="1">
    <source>
        <dbReference type="EMBL" id="QHN65176.1"/>
    </source>
</evidence>
<organism evidence="1 2">
    <name type="scientific">Bergeyella cardium</name>
    <dbReference type="NCBI Taxonomy" id="1585976"/>
    <lineage>
        <taxon>Bacteria</taxon>
        <taxon>Pseudomonadati</taxon>
        <taxon>Bacteroidota</taxon>
        <taxon>Flavobacteriia</taxon>
        <taxon>Flavobacteriales</taxon>
        <taxon>Weeksellaceae</taxon>
        <taxon>Bergeyella</taxon>
    </lineage>
</organism>
<accession>A0A6P1QST2</accession>
<reference evidence="1 2" key="1">
    <citation type="submission" date="2018-04" db="EMBL/GenBank/DDBJ databases">
        <title>Characteristic and Complete Genome Sequencing of A Novel Member of Infective Endocarditis Causative Bacteria: Bergeyella cardium QL-PH.</title>
        <authorList>
            <person name="Pan H."/>
            <person name="Sun E."/>
            <person name="Zhang Y."/>
        </authorList>
    </citation>
    <scope>NUCLEOTIDE SEQUENCE [LARGE SCALE GENOMIC DNA]</scope>
    <source>
        <strain evidence="1 2">HPQL</strain>
    </source>
</reference>
<dbReference type="EMBL" id="CP029149">
    <property type="protein sequence ID" value="QHN65176.1"/>
    <property type="molecule type" value="Genomic_DNA"/>
</dbReference>
<dbReference type="OrthoDB" id="3251881at2"/>
<protein>
    <submittedName>
        <fullName evidence="1">Uncharacterized protein</fullName>
    </submittedName>
</protein>
<name>A0A6P1QST2_9FLAO</name>
<gene>
    <name evidence="1" type="ORF">DBX24_04340</name>
</gene>
<sequence length="333" mass="38876">MPQTFQGKKILIAVPNHFGLPDIFKKNLEFLGFEVFILSGAEGKQKISKKDTLIHGIRKFIFKDKTYKQKIKNSINEKIQLDYLSTLPIMDYALFIRPDLYSTSIVNRVKSISQKVVAYQWDGISRYPLVKEYIHLFDAFFVFDENDSLNYPSTIKTNNFYFDFLPDTIQKLQDVFFIGTYMEDRIAEIVNLTKLLTDFGLKTNINIVCKNKKKVLKYKDSPVHFISQGISFEQSIRNSKSSDIILDVENSIHRGISFRPFEAIGYGKKLITNNSLVKNYDFYHPNNIYVIENRSYEGLEDFLHKSFETLPSEIREKYSFTSWLQNILSTSPF</sequence>
<keyword evidence="2" id="KW-1185">Reference proteome</keyword>
<dbReference type="RefSeq" id="WP_160224071.1">
    <property type="nucleotide sequence ID" value="NZ_CP029149.1"/>
</dbReference>
<evidence type="ECO:0000313" key="2">
    <source>
        <dbReference type="Proteomes" id="UP000464318"/>
    </source>
</evidence>
<dbReference type="AlphaFoldDB" id="A0A6P1QST2"/>
<dbReference type="Proteomes" id="UP000464318">
    <property type="component" value="Chromosome"/>
</dbReference>